<accession>A0A7C2K0F5</accession>
<dbReference type="GO" id="GO:0008168">
    <property type="term" value="F:methyltransferase activity"/>
    <property type="evidence" value="ECO:0007669"/>
    <property type="project" value="UniProtKB-KW"/>
</dbReference>
<evidence type="ECO:0000313" key="2">
    <source>
        <dbReference type="EMBL" id="HEN15247.1"/>
    </source>
</evidence>
<dbReference type="GO" id="GO:0032259">
    <property type="term" value="P:methylation"/>
    <property type="evidence" value="ECO:0007669"/>
    <property type="project" value="UniProtKB-KW"/>
</dbReference>
<dbReference type="Pfam" id="PF05050">
    <property type="entry name" value="Methyltransf_21"/>
    <property type="match status" value="1"/>
</dbReference>
<gene>
    <name evidence="2" type="ORF">ENQ76_07245</name>
</gene>
<dbReference type="Gene3D" id="3.40.50.150">
    <property type="entry name" value="Vaccinia Virus protein VP39"/>
    <property type="match status" value="1"/>
</dbReference>
<keyword evidence="2" id="KW-0808">Transferase</keyword>
<feature type="domain" description="Methyltransferase FkbM" evidence="1">
    <location>
        <begin position="88"/>
        <end position="224"/>
    </location>
</feature>
<sequence length="299" mass="33488">MVAMSLATRVYRKLRQHWVHKSRLIRTRLQREISIKTRQGDFFVSSKDHGIPWHLYCHGAYEYEFSREVLAFLKSRGFIPRDRVVLYDIGANIGVIAIGLALAGDIERAVAIEPDPVNFDLLRRNVARNGLSDRIACLQVALGREAGTLTLHRSRDEHGDHRVREGGLDLGRETIQVPSLPLDHVRQLPEVIANGCDDPHLLWMDVQGFEAHVLAGATSLLQRGIPLAMEIWPKGLAEAGTSLSSFVSLIQAHWTEVWIPARGQFTRFPISVFDSIVEHIAAGGDYDNVVLTRTEVGKP</sequence>
<reference evidence="2" key="1">
    <citation type="journal article" date="2020" name="mSystems">
        <title>Genome- and Community-Level Interaction Insights into Carbon Utilization and Element Cycling Functions of Hydrothermarchaeota in Hydrothermal Sediment.</title>
        <authorList>
            <person name="Zhou Z."/>
            <person name="Liu Y."/>
            <person name="Xu W."/>
            <person name="Pan J."/>
            <person name="Luo Z.H."/>
            <person name="Li M."/>
        </authorList>
    </citation>
    <scope>NUCLEOTIDE SEQUENCE [LARGE SCALE GENOMIC DNA]</scope>
    <source>
        <strain evidence="2">SpSt-339</strain>
    </source>
</reference>
<dbReference type="EMBL" id="DSOK01000208">
    <property type="protein sequence ID" value="HEN15247.1"/>
    <property type="molecule type" value="Genomic_DNA"/>
</dbReference>
<organism evidence="2">
    <name type="scientific">Schlesneria paludicola</name>
    <dbReference type="NCBI Taxonomy" id="360056"/>
    <lineage>
        <taxon>Bacteria</taxon>
        <taxon>Pseudomonadati</taxon>
        <taxon>Planctomycetota</taxon>
        <taxon>Planctomycetia</taxon>
        <taxon>Planctomycetales</taxon>
        <taxon>Planctomycetaceae</taxon>
        <taxon>Schlesneria</taxon>
    </lineage>
</organism>
<dbReference type="SUPFAM" id="SSF53335">
    <property type="entry name" value="S-adenosyl-L-methionine-dependent methyltransferases"/>
    <property type="match status" value="1"/>
</dbReference>
<name>A0A7C2K0F5_9PLAN</name>
<comment type="caution">
    <text evidence="2">The sequence shown here is derived from an EMBL/GenBank/DDBJ whole genome shotgun (WGS) entry which is preliminary data.</text>
</comment>
<proteinExistence type="predicted"/>
<protein>
    <submittedName>
        <fullName evidence="2">FkbM family methyltransferase</fullName>
    </submittedName>
</protein>
<evidence type="ECO:0000259" key="1">
    <source>
        <dbReference type="Pfam" id="PF05050"/>
    </source>
</evidence>
<dbReference type="InterPro" id="IPR029063">
    <property type="entry name" value="SAM-dependent_MTases_sf"/>
</dbReference>
<dbReference type="InterPro" id="IPR006342">
    <property type="entry name" value="FkbM_mtfrase"/>
</dbReference>
<dbReference type="AlphaFoldDB" id="A0A7C2K0F5"/>
<keyword evidence="2" id="KW-0489">Methyltransferase</keyword>
<dbReference type="InterPro" id="IPR052514">
    <property type="entry name" value="SAM-dependent_MTase"/>
</dbReference>
<dbReference type="PANTHER" id="PTHR34203">
    <property type="entry name" value="METHYLTRANSFERASE, FKBM FAMILY PROTEIN"/>
    <property type="match status" value="1"/>
</dbReference>
<dbReference type="NCBIfam" id="TIGR01444">
    <property type="entry name" value="fkbM_fam"/>
    <property type="match status" value="1"/>
</dbReference>
<dbReference type="PANTHER" id="PTHR34203:SF15">
    <property type="entry name" value="SLL1173 PROTEIN"/>
    <property type="match status" value="1"/>
</dbReference>